<dbReference type="Proteomes" id="UP000257080">
    <property type="component" value="Unassembled WGS sequence"/>
</dbReference>
<organism evidence="1 2">
    <name type="scientific">Subtercola boreus</name>
    <dbReference type="NCBI Taxonomy" id="120213"/>
    <lineage>
        <taxon>Bacteria</taxon>
        <taxon>Bacillati</taxon>
        <taxon>Actinomycetota</taxon>
        <taxon>Actinomycetes</taxon>
        <taxon>Micrococcales</taxon>
        <taxon>Microbacteriaceae</taxon>
        <taxon>Subtercola</taxon>
    </lineage>
</organism>
<evidence type="ECO:0000313" key="1">
    <source>
        <dbReference type="EMBL" id="RFA24482.1"/>
    </source>
</evidence>
<protein>
    <recommendedName>
        <fullName evidence="3">Recombinase XerD</fullName>
    </recommendedName>
</protein>
<accession>A0A3E0W8X9</accession>
<proteinExistence type="predicted"/>
<comment type="caution">
    <text evidence="1">The sequence shown here is derived from an EMBL/GenBank/DDBJ whole genome shotgun (WGS) entry which is preliminary data.</text>
</comment>
<name>A0A3E0W8X9_9MICO</name>
<gene>
    <name evidence="1" type="ORF">B7R25_16730</name>
</gene>
<sequence length="409" mass="46115">MSSCCDCGSVIGLHGRRCYSCLLKIRAEQLISTSDGHVNPAFIPLRDLLVNSGRESSLANWVKRSSSAALIRLYVTNETPLTHESLDAWPSKQTATHVRQLFLATGLLPAREETLRRFDIWTLDYLIAQPGPHHQMLQRYARWHVSPALQNKATRRPLRAGSTSYARQQIRTAARFLQTLPHDVPATGHVQFLIEDYVLEHPRERDRLVDFIRWTQKHNHLPHAELAYTAMQHPRVALAESDYWAAISTLQTDTSISLRARVAGLLVGLFGQQLTRIVQLTADNIYENDGAVQLLLGADPITLPHTLAQLVTKLRNTRPPWTAEAPDRWLFPSKFHPNRHIHLHTIADDLRKHGIYTIPLRGASLTNLAGHIPIGPLCDMTGLSKAAAIRWADVAGRSWNAYPQLRTEH</sequence>
<evidence type="ECO:0008006" key="3">
    <source>
        <dbReference type="Google" id="ProtNLM"/>
    </source>
</evidence>
<evidence type="ECO:0000313" key="2">
    <source>
        <dbReference type="Proteomes" id="UP000257080"/>
    </source>
</evidence>
<dbReference type="EMBL" id="NBXE01000047">
    <property type="protein sequence ID" value="RFA24482.1"/>
    <property type="molecule type" value="Genomic_DNA"/>
</dbReference>
<dbReference type="AlphaFoldDB" id="A0A3E0W8X9"/>
<reference evidence="1 2" key="1">
    <citation type="submission" date="2017-04" db="EMBL/GenBank/DDBJ databases">
        <title>Comparative genome analysis of Subtercola boreus.</title>
        <authorList>
            <person name="Cho Y.-J."/>
            <person name="Cho A."/>
            <person name="Kim O.-S."/>
            <person name="Lee J.-I."/>
        </authorList>
    </citation>
    <scope>NUCLEOTIDE SEQUENCE [LARGE SCALE GENOMIC DNA]</scope>
    <source>
        <strain evidence="1 2">P28004</strain>
    </source>
</reference>